<dbReference type="AlphaFoldDB" id="A0A8J3XHB2"/>
<gene>
    <name evidence="5" type="ORF">Pph01_48190</name>
</gene>
<evidence type="ECO:0000313" key="5">
    <source>
        <dbReference type="EMBL" id="GII39816.1"/>
    </source>
</evidence>
<evidence type="ECO:0000256" key="3">
    <source>
        <dbReference type="ARBA" id="ARBA00038054"/>
    </source>
</evidence>
<dbReference type="InterPro" id="IPR012349">
    <property type="entry name" value="Split_barrel_FMN-bd"/>
</dbReference>
<dbReference type="InterPro" id="IPR002563">
    <property type="entry name" value="Flavin_Rdtase-like_dom"/>
</dbReference>
<name>A0A8J3XHB2_9ACTN</name>
<evidence type="ECO:0000259" key="4">
    <source>
        <dbReference type="Pfam" id="PF01613"/>
    </source>
</evidence>
<dbReference type="SUPFAM" id="SSF50475">
    <property type="entry name" value="FMN-binding split barrel"/>
    <property type="match status" value="1"/>
</dbReference>
<proteinExistence type="inferred from homology"/>
<dbReference type="Gene3D" id="2.30.110.10">
    <property type="entry name" value="Electron Transport, Fmn-binding Protein, Chain A"/>
    <property type="match status" value="1"/>
</dbReference>
<evidence type="ECO:0000313" key="6">
    <source>
        <dbReference type="Proteomes" id="UP000622547"/>
    </source>
</evidence>
<keyword evidence="6" id="KW-1185">Reference proteome</keyword>
<dbReference type="GO" id="GO:0010181">
    <property type="term" value="F:FMN binding"/>
    <property type="evidence" value="ECO:0007669"/>
    <property type="project" value="InterPro"/>
</dbReference>
<keyword evidence="2" id="KW-0285">Flavoprotein</keyword>
<sequence length="247" mass="27386">MSDFCQRLSEGPGRVFATRRDAKGCDLAKDEGHEGMHKISELKVLYFGTPVVLIGSRNEDGSANLSPMSSAWWLDDSCMLGLGNNGQTAANLLRERDCVLNLASSSMVDAVDRLALLTARAAIPDYRVQQGYRYERDKFGVAGLTEQSAELVRAPRVKECPIQLECVVDEAHPFGGPETEATAFQVRVVRVHVEEELIIPGTHYVDPLRWDPLIMKFCEFFGGGQNVHPSRLAEGWKMPHQLQRATG</sequence>
<dbReference type="PANTHER" id="PTHR43567:SF1">
    <property type="entry name" value="FLAVOREDOXIN"/>
    <property type="match status" value="1"/>
</dbReference>
<comment type="cofactor">
    <cofactor evidence="1">
        <name>FMN</name>
        <dbReference type="ChEBI" id="CHEBI:58210"/>
    </cofactor>
</comment>
<feature type="domain" description="Flavin reductase like" evidence="4">
    <location>
        <begin position="47"/>
        <end position="197"/>
    </location>
</feature>
<comment type="caution">
    <text evidence="5">The sequence shown here is derived from an EMBL/GenBank/DDBJ whole genome shotgun (WGS) entry which is preliminary data.</text>
</comment>
<dbReference type="InterPro" id="IPR052174">
    <property type="entry name" value="Flavoredoxin"/>
</dbReference>
<dbReference type="Proteomes" id="UP000622547">
    <property type="component" value="Unassembled WGS sequence"/>
</dbReference>
<dbReference type="Pfam" id="PF01613">
    <property type="entry name" value="Flavin_Reduct"/>
    <property type="match status" value="1"/>
</dbReference>
<evidence type="ECO:0000256" key="2">
    <source>
        <dbReference type="ARBA" id="ARBA00022630"/>
    </source>
</evidence>
<reference evidence="5 6" key="1">
    <citation type="submission" date="2021-01" db="EMBL/GenBank/DDBJ databases">
        <title>Whole genome shotgun sequence of Planotetraspora phitsanulokensis NBRC 104273.</title>
        <authorList>
            <person name="Komaki H."/>
            <person name="Tamura T."/>
        </authorList>
    </citation>
    <scope>NUCLEOTIDE SEQUENCE [LARGE SCALE GENOMIC DNA]</scope>
    <source>
        <strain evidence="5 6">NBRC 104273</strain>
    </source>
</reference>
<accession>A0A8J3XHB2</accession>
<comment type="similarity">
    <text evidence="3">Belongs to the flavoredoxin family.</text>
</comment>
<protein>
    <recommendedName>
        <fullName evidence="4">Flavin reductase like domain-containing protein</fullName>
    </recommendedName>
</protein>
<evidence type="ECO:0000256" key="1">
    <source>
        <dbReference type="ARBA" id="ARBA00001917"/>
    </source>
</evidence>
<dbReference type="GO" id="GO:0016646">
    <property type="term" value="F:oxidoreductase activity, acting on the CH-NH group of donors, NAD or NADP as acceptor"/>
    <property type="evidence" value="ECO:0007669"/>
    <property type="project" value="UniProtKB-ARBA"/>
</dbReference>
<dbReference type="EMBL" id="BOOP01000022">
    <property type="protein sequence ID" value="GII39816.1"/>
    <property type="molecule type" value="Genomic_DNA"/>
</dbReference>
<organism evidence="5 6">
    <name type="scientific">Planotetraspora phitsanulokensis</name>
    <dbReference type="NCBI Taxonomy" id="575192"/>
    <lineage>
        <taxon>Bacteria</taxon>
        <taxon>Bacillati</taxon>
        <taxon>Actinomycetota</taxon>
        <taxon>Actinomycetes</taxon>
        <taxon>Streptosporangiales</taxon>
        <taxon>Streptosporangiaceae</taxon>
        <taxon>Planotetraspora</taxon>
    </lineage>
</organism>
<dbReference type="PANTHER" id="PTHR43567">
    <property type="entry name" value="FLAVOREDOXIN-RELATED-RELATED"/>
    <property type="match status" value="1"/>
</dbReference>